<keyword evidence="1" id="KW-0732">Signal</keyword>
<evidence type="ECO:0000259" key="2">
    <source>
        <dbReference type="Pfam" id="PF13472"/>
    </source>
</evidence>
<dbReference type="CDD" id="cd01821">
    <property type="entry name" value="Rhamnogalacturan_acetylesterase_like"/>
    <property type="match status" value="1"/>
</dbReference>
<keyword evidence="4" id="KW-1185">Reference proteome</keyword>
<sequence length="248" mass="26918">MKFSIITPFLALAADMAFGNPIAKAKKSPYFFLIGDSTVAVNGGWGDGFLSYLKDPAEGENRGVSGSTTVSWKSDGRWASLLQGINDTKAEYEPIVTVQFGHNDQKSLILDEFRGNLVDIASELKGAGATPIFITSLTRRRFEDGKVVQNLHDWRGKTIAAAKDERIKWLDLNIASTRYVNAIGAENSTAYNLGGTDRTHLSPAGEIVFGRMVVDLLLEKRADLAGHFSADEGVSEAIRDGEFTTGGR</sequence>
<proteinExistence type="predicted"/>
<dbReference type="Pfam" id="PF13472">
    <property type="entry name" value="Lipase_GDSL_2"/>
    <property type="match status" value="1"/>
</dbReference>
<dbReference type="InterPro" id="IPR036514">
    <property type="entry name" value="SGNH_hydro_sf"/>
</dbReference>
<name>A0A8H6J133_9PEZI</name>
<evidence type="ECO:0000313" key="3">
    <source>
        <dbReference type="EMBL" id="KAF6804388.1"/>
    </source>
</evidence>
<organism evidence="3 4">
    <name type="scientific">Colletotrichum sojae</name>
    <dbReference type="NCBI Taxonomy" id="2175907"/>
    <lineage>
        <taxon>Eukaryota</taxon>
        <taxon>Fungi</taxon>
        <taxon>Dikarya</taxon>
        <taxon>Ascomycota</taxon>
        <taxon>Pezizomycotina</taxon>
        <taxon>Sordariomycetes</taxon>
        <taxon>Hypocreomycetidae</taxon>
        <taxon>Glomerellales</taxon>
        <taxon>Glomerellaceae</taxon>
        <taxon>Colletotrichum</taxon>
        <taxon>Colletotrichum orchidearum species complex</taxon>
    </lineage>
</organism>
<dbReference type="AlphaFoldDB" id="A0A8H6J133"/>
<dbReference type="PANTHER" id="PTHR43695:SF2">
    <property type="entry name" value="PUTATIVE (AFU_ORTHOLOGUE AFUA_2G17250)-RELATED"/>
    <property type="match status" value="1"/>
</dbReference>
<accession>A0A8H6J133</accession>
<dbReference type="SUPFAM" id="SSF52266">
    <property type="entry name" value="SGNH hydrolase"/>
    <property type="match status" value="1"/>
</dbReference>
<protein>
    <recommendedName>
        <fullName evidence="2">SGNH hydrolase-type esterase domain-containing protein</fullName>
    </recommendedName>
</protein>
<dbReference type="Proteomes" id="UP000652219">
    <property type="component" value="Unassembled WGS sequence"/>
</dbReference>
<dbReference type="GO" id="GO:0016787">
    <property type="term" value="F:hydrolase activity"/>
    <property type="evidence" value="ECO:0007669"/>
    <property type="project" value="InterPro"/>
</dbReference>
<evidence type="ECO:0000256" key="1">
    <source>
        <dbReference type="SAM" id="SignalP"/>
    </source>
</evidence>
<evidence type="ECO:0000313" key="4">
    <source>
        <dbReference type="Proteomes" id="UP000652219"/>
    </source>
</evidence>
<dbReference type="Gene3D" id="3.40.50.1110">
    <property type="entry name" value="SGNH hydrolase"/>
    <property type="match status" value="1"/>
</dbReference>
<dbReference type="EMBL" id="WIGN01000210">
    <property type="protein sequence ID" value="KAF6804388.1"/>
    <property type="molecule type" value="Genomic_DNA"/>
</dbReference>
<comment type="caution">
    <text evidence="3">The sequence shown here is derived from an EMBL/GenBank/DDBJ whole genome shotgun (WGS) entry which is preliminary data.</text>
</comment>
<dbReference type="InterPro" id="IPR013830">
    <property type="entry name" value="SGNH_hydro"/>
</dbReference>
<dbReference type="InterPro" id="IPR037459">
    <property type="entry name" value="RhgT-like"/>
</dbReference>
<gene>
    <name evidence="3" type="ORF">CSOJ01_10240</name>
</gene>
<feature type="signal peptide" evidence="1">
    <location>
        <begin position="1"/>
        <end position="19"/>
    </location>
</feature>
<feature type="domain" description="SGNH hydrolase-type esterase" evidence="2">
    <location>
        <begin position="34"/>
        <end position="205"/>
    </location>
</feature>
<reference evidence="3 4" key="1">
    <citation type="journal article" date="2020" name="Phytopathology">
        <title>Genome Sequence Resources of Colletotrichum truncatum, C. plurivorum, C. musicola, and C. sojae: Four Species Pathogenic to Soybean (Glycine max).</title>
        <authorList>
            <person name="Rogerio F."/>
            <person name="Boufleur T.R."/>
            <person name="Ciampi-Guillardi M."/>
            <person name="Sukno S.A."/>
            <person name="Thon M.R."/>
            <person name="Massola Junior N.S."/>
            <person name="Baroncelli R."/>
        </authorList>
    </citation>
    <scope>NUCLEOTIDE SEQUENCE [LARGE SCALE GENOMIC DNA]</scope>
    <source>
        <strain evidence="3 4">LFN0009</strain>
    </source>
</reference>
<dbReference type="PANTHER" id="PTHR43695">
    <property type="entry name" value="PUTATIVE (AFU_ORTHOLOGUE AFUA_2G17250)-RELATED"/>
    <property type="match status" value="1"/>
</dbReference>
<feature type="chain" id="PRO_5034503691" description="SGNH hydrolase-type esterase domain-containing protein" evidence="1">
    <location>
        <begin position="20"/>
        <end position="248"/>
    </location>
</feature>